<accession>A0AAD5WLP3</accession>
<reference evidence="1" key="1">
    <citation type="submission" date="2021-06" db="EMBL/GenBank/DDBJ databases">
        <title>Parelaphostrongylus tenuis whole genome reference sequence.</title>
        <authorList>
            <person name="Garwood T.J."/>
            <person name="Larsen P.A."/>
            <person name="Fountain-Jones N.M."/>
            <person name="Garbe J.R."/>
            <person name="Macchietto M.G."/>
            <person name="Kania S.A."/>
            <person name="Gerhold R.W."/>
            <person name="Richards J.E."/>
            <person name="Wolf T.M."/>
        </authorList>
    </citation>
    <scope>NUCLEOTIDE SEQUENCE</scope>
    <source>
        <strain evidence="1">MNPRO001-30</strain>
        <tissue evidence="1">Meninges</tissue>
    </source>
</reference>
<keyword evidence="2" id="KW-1185">Reference proteome</keyword>
<sequence>MPQDRKIDMLLSVLEMDRFIVLLNEKENLAELLKGYAEEQRDYVERALEFAYHSQRAKTVTELGKCGLFIGLGDLNRLNGKIQQAIQEVQQIFPHFSIQYAHTNRVPSTLFWSDGDSMSPDNDRACNELLLNDIITLTLPTTFMKES</sequence>
<name>A0AAD5WLP3_PARTN</name>
<organism evidence="1 2">
    <name type="scientific">Parelaphostrongylus tenuis</name>
    <name type="common">Meningeal worm</name>
    <dbReference type="NCBI Taxonomy" id="148309"/>
    <lineage>
        <taxon>Eukaryota</taxon>
        <taxon>Metazoa</taxon>
        <taxon>Ecdysozoa</taxon>
        <taxon>Nematoda</taxon>
        <taxon>Chromadorea</taxon>
        <taxon>Rhabditida</taxon>
        <taxon>Rhabditina</taxon>
        <taxon>Rhabditomorpha</taxon>
        <taxon>Strongyloidea</taxon>
        <taxon>Metastrongylidae</taxon>
        <taxon>Parelaphostrongylus</taxon>
    </lineage>
</organism>
<evidence type="ECO:0000313" key="1">
    <source>
        <dbReference type="EMBL" id="KAJ1374361.1"/>
    </source>
</evidence>
<dbReference type="AlphaFoldDB" id="A0AAD5WLP3"/>
<dbReference type="EMBL" id="JAHQIW010007453">
    <property type="protein sequence ID" value="KAJ1374361.1"/>
    <property type="molecule type" value="Genomic_DNA"/>
</dbReference>
<dbReference type="Proteomes" id="UP001196413">
    <property type="component" value="Unassembled WGS sequence"/>
</dbReference>
<comment type="caution">
    <text evidence="1">The sequence shown here is derived from an EMBL/GenBank/DDBJ whole genome shotgun (WGS) entry which is preliminary data.</text>
</comment>
<proteinExistence type="predicted"/>
<gene>
    <name evidence="1" type="ORF">KIN20_037032</name>
</gene>
<protein>
    <submittedName>
        <fullName evidence="1">Uncharacterized protein</fullName>
    </submittedName>
</protein>
<evidence type="ECO:0000313" key="2">
    <source>
        <dbReference type="Proteomes" id="UP001196413"/>
    </source>
</evidence>